<dbReference type="PROSITE" id="PS50846">
    <property type="entry name" value="HMA_2"/>
    <property type="match status" value="1"/>
</dbReference>
<reference evidence="3 5" key="1">
    <citation type="submission" date="2016-02" db="EMBL/GenBank/DDBJ databases">
        <authorList>
            <person name="Wen L."/>
            <person name="He K."/>
            <person name="Yang H."/>
        </authorList>
    </citation>
    <scope>NUCLEOTIDE SEQUENCE [LARGE SCALE GENOMIC DNA]</scope>
    <source>
        <strain evidence="3">Trichococcus_R210</strain>
    </source>
</reference>
<dbReference type="Proteomes" id="UP000076878">
    <property type="component" value="Unassembled WGS sequence"/>
</dbReference>
<keyword evidence="1" id="KW-0479">Metal-binding</keyword>
<dbReference type="EMBL" id="FNYT01000008">
    <property type="protein sequence ID" value="SEJ13245.1"/>
    <property type="molecule type" value="Genomic_DNA"/>
</dbReference>
<evidence type="ECO:0000313" key="4">
    <source>
        <dbReference type="EMBL" id="SEJ13245.1"/>
    </source>
</evidence>
<dbReference type="AlphaFoldDB" id="A0A143YW04"/>
<dbReference type="OrthoDB" id="2721717at2"/>
<gene>
    <name evidence="4" type="ORF">SAMN05216375_10841</name>
    <name evidence="3" type="ORF">TR210_1603</name>
</gene>
<sequence>MSQAVIQLGPVTCPSCIKKIESAVSKIDGVANVKVLFNSSKVKAEFDGNKTSGADISETIQKLGYEVQSVKES</sequence>
<dbReference type="Gene3D" id="3.30.70.100">
    <property type="match status" value="1"/>
</dbReference>
<keyword evidence="6" id="KW-1185">Reference proteome</keyword>
<dbReference type="InterPro" id="IPR017969">
    <property type="entry name" value="Heavy-metal-associated_CS"/>
</dbReference>
<evidence type="ECO:0000313" key="5">
    <source>
        <dbReference type="Proteomes" id="UP000076878"/>
    </source>
</evidence>
<proteinExistence type="predicted"/>
<dbReference type="Pfam" id="PF00403">
    <property type="entry name" value="HMA"/>
    <property type="match status" value="1"/>
</dbReference>
<evidence type="ECO:0000256" key="1">
    <source>
        <dbReference type="ARBA" id="ARBA00022723"/>
    </source>
</evidence>
<evidence type="ECO:0000313" key="6">
    <source>
        <dbReference type="Proteomes" id="UP000199280"/>
    </source>
</evidence>
<reference evidence="4 6" key="2">
    <citation type="submission" date="2016-10" db="EMBL/GenBank/DDBJ databases">
        <authorList>
            <person name="Varghese N."/>
            <person name="Submissions S."/>
        </authorList>
    </citation>
    <scope>NUCLEOTIDE SEQUENCE [LARGE SCALE GENOMIC DNA]</scope>
    <source>
        <strain evidence="4 6">DSM 22150</strain>
    </source>
</reference>
<dbReference type="InterPro" id="IPR006121">
    <property type="entry name" value="HMA_dom"/>
</dbReference>
<dbReference type="InterPro" id="IPR036163">
    <property type="entry name" value="HMA_dom_sf"/>
</dbReference>
<dbReference type="RefSeq" id="WP_068622999.1">
    <property type="nucleotide sequence ID" value="NZ_FJNB01000011.1"/>
</dbReference>
<evidence type="ECO:0000259" key="2">
    <source>
        <dbReference type="PROSITE" id="PS50846"/>
    </source>
</evidence>
<dbReference type="SUPFAM" id="SSF55008">
    <property type="entry name" value="HMA, heavy metal-associated domain"/>
    <property type="match status" value="1"/>
</dbReference>
<protein>
    <submittedName>
        <fullName evidence="4">Copper ion binding protein</fullName>
    </submittedName>
</protein>
<dbReference type="STRING" id="640938.TR210_1603"/>
<dbReference type="EMBL" id="FJNB01000011">
    <property type="protein sequence ID" value="CZQ98979.1"/>
    <property type="molecule type" value="Genomic_DNA"/>
</dbReference>
<dbReference type="GO" id="GO:0046872">
    <property type="term" value="F:metal ion binding"/>
    <property type="evidence" value="ECO:0007669"/>
    <property type="project" value="UniProtKB-KW"/>
</dbReference>
<name>A0A143YW04_9LACT</name>
<feature type="domain" description="HMA" evidence="2">
    <location>
        <begin position="2"/>
        <end position="68"/>
    </location>
</feature>
<evidence type="ECO:0000313" key="3">
    <source>
        <dbReference type="EMBL" id="CZQ98979.1"/>
    </source>
</evidence>
<dbReference type="CDD" id="cd00371">
    <property type="entry name" value="HMA"/>
    <property type="match status" value="1"/>
</dbReference>
<dbReference type="PROSITE" id="PS01047">
    <property type="entry name" value="HMA_1"/>
    <property type="match status" value="1"/>
</dbReference>
<organism evidence="3 5">
    <name type="scientific">Trichococcus ilyis</name>
    <dbReference type="NCBI Taxonomy" id="640938"/>
    <lineage>
        <taxon>Bacteria</taxon>
        <taxon>Bacillati</taxon>
        <taxon>Bacillota</taxon>
        <taxon>Bacilli</taxon>
        <taxon>Lactobacillales</taxon>
        <taxon>Carnobacteriaceae</taxon>
        <taxon>Trichococcus</taxon>
    </lineage>
</organism>
<dbReference type="Proteomes" id="UP000199280">
    <property type="component" value="Unassembled WGS sequence"/>
</dbReference>
<dbReference type="FunFam" id="3.30.70.100:FF:000001">
    <property type="entry name" value="ATPase copper transporting beta"/>
    <property type="match status" value="1"/>
</dbReference>
<accession>A0A143YW04</accession>